<dbReference type="EMBL" id="ADZU01000044">
    <property type="protein sequence ID" value="EFS91004.1"/>
    <property type="molecule type" value="Genomic_DNA"/>
</dbReference>
<sequence>MGDSQTRGNGGYTQYGDPKKRRLKAQIIGAAIATLAGVLMFLIGFFLFTDHISFRSAKVAICPLPLSLAVFPFAGLTLSDIGIRLKNSEAPFILIMSIASVVTLFITAAAWFQLYSVMIILFFGL</sequence>
<comment type="caution">
    <text evidence="2">The sequence shown here is derived from an EMBL/GenBank/DDBJ whole genome shotgun (WGS) entry which is preliminary data.</text>
</comment>
<feature type="transmembrane region" description="Helical" evidence="1">
    <location>
        <begin position="27"/>
        <end position="48"/>
    </location>
</feature>
<protein>
    <submittedName>
        <fullName evidence="2">Uncharacterized protein</fullName>
    </submittedName>
</protein>
<keyword evidence="1" id="KW-1133">Transmembrane helix</keyword>
<accession>A0ABP2K2P6</accession>
<keyword evidence="1" id="KW-0812">Transmembrane</keyword>
<evidence type="ECO:0000313" key="2">
    <source>
        <dbReference type="EMBL" id="EFS91004.1"/>
    </source>
</evidence>
<proteinExistence type="predicted"/>
<dbReference type="Proteomes" id="UP000003179">
    <property type="component" value="Unassembled WGS sequence"/>
</dbReference>
<evidence type="ECO:0000313" key="3">
    <source>
        <dbReference type="Proteomes" id="UP000003179"/>
    </source>
</evidence>
<organism evidence="2 3">
    <name type="scientific">Cutibacterium modestum HL044PA1</name>
    <dbReference type="NCBI Taxonomy" id="765109"/>
    <lineage>
        <taxon>Bacteria</taxon>
        <taxon>Bacillati</taxon>
        <taxon>Actinomycetota</taxon>
        <taxon>Actinomycetes</taxon>
        <taxon>Propionibacteriales</taxon>
        <taxon>Propionibacteriaceae</taxon>
        <taxon>Cutibacterium</taxon>
        <taxon>Cutibacterium modestum</taxon>
    </lineage>
</organism>
<feature type="transmembrane region" description="Helical" evidence="1">
    <location>
        <begin position="90"/>
        <end position="123"/>
    </location>
</feature>
<name>A0ABP2K2P6_9ACTN</name>
<keyword evidence="3" id="KW-1185">Reference proteome</keyword>
<keyword evidence="1" id="KW-0472">Membrane</keyword>
<reference evidence="2" key="1">
    <citation type="submission" date="2010-08" db="EMBL/GenBank/DDBJ databases">
        <authorList>
            <person name="Weinstock G."/>
            <person name="Sodergren E."/>
            <person name="Clifton S."/>
            <person name="Fulton L."/>
            <person name="Fulton B."/>
            <person name="Courtney L."/>
            <person name="Fronick C."/>
            <person name="Harrison M."/>
            <person name="Strong C."/>
            <person name="Farmer C."/>
            <person name="Delahaunty K."/>
            <person name="Markovic C."/>
            <person name="Hall O."/>
            <person name="Minx P."/>
            <person name="Tomlinson C."/>
            <person name="Mitreva M."/>
            <person name="Hou S."/>
            <person name="Chen J."/>
            <person name="Wollam A."/>
            <person name="Pepin K.H."/>
            <person name="Johnson M."/>
            <person name="Bhonagiri V."/>
            <person name="Zhang X."/>
            <person name="Suruliraj S."/>
            <person name="Warren W."/>
            <person name="Chinwalla A."/>
            <person name="Mardis E.R."/>
            <person name="Wilson R.K."/>
        </authorList>
    </citation>
    <scope>NUCLEOTIDE SEQUENCE [LARGE SCALE GENOMIC DNA]</scope>
    <source>
        <strain evidence="2">HL044PA1</strain>
    </source>
</reference>
<evidence type="ECO:0000256" key="1">
    <source>
        <dbReference type="SAM" id="Phobius"/>
    </source>
</evidence>
<gene>
    <name evidence="2" type="ORF">HMPREF9607_02843</name>
</gene>
<feature type="transmembrane region" description="Helical" evidence="1">
    <location>
        <begin position="60"/>
        <end position="78"/>
    </location>
</feature>